<dbReference type="InterPro" id="IPR001680">
    <property type="entry name" value="WD40_rpt"/>
</dbReference>
<dbReference type="Ensembl" id="ENSSSCT00030008049.1">
    <property type="protein sequence ID" value="ENSSSCP00030003548.1"/>
    <property type="gene ID" value="ENSSSCG00030005940.1"/>
</dbReference>
<reference evidence="3 4" key="1">
    <citation type="submission" date="2017-08" db="EMBL/GenBank/DDBJ databases">
        <title>USMARCv1.0.</title>
        <authorList>
            <person name="Hannum G.I."/>
            <person name="Koren S."/>
            <person name="Schroeder S.G."/>
            <person name="Chin S.C."/>
            <person name="Nonneman D.J."/>
            <person name="Becker S.A."/>
            <person name="Rosen B.D."/>
            <person name="Bickhart D.M."/>
            <person name="Putnam N.H."/>
            <person name="Green R.E."/>
            <person name="Tuggle C.K."/>
            <person name="Liu H."/>
            <person name="Rohrer G.A."/>
            <person name="Warr A."/>
            <person name="Hall R."/>
            <person name="Kim K."/>
            <person name="Hume D.A."/>
            <person name="Talbot R."/>
            <person name="Chow W."/>
            <person name="Howe K."/>
            <person name="Schwartz A.S."/>
            <person name="Watson M."/>
            <person name="Archibald A.L."/>
            <person name="Phillippy A.M."/>
            <person name="Smith T.P.L."/>
        </authorList>
    </citation>
    <scope>NUCLEOTIDE SEQUENCE [LARGE SCALE GENOMIC DNA]</scope>
</reference>
<accession>A0A4X1TRU0</accession>
<name>A0A4X1TRU0_PIG</name>
<evidence type="ECO:0000313" key="3">
    <source>
        <dbReference type="Ensembl" id="ENSSSCP00070017963.1"/>
    </source>
</evidence>
<dbReference type="Ensembl" id="ENSSSCT00025053711.1">
    <property type="protein sequence ID" value="ENSSSCP00025022876.1"/>
    <property type="gene ID" value="ENSSSCG00025039550.1"/>
</dbReference>
<dbReference type="SMART" id="SM00320">
    <property type="entry name" value="WD40"/>
    <property type="match status" value="1"/>
</dbReference>
<dbReference type="PROSITE" id="PS50294">
    <property type="entry name" value="WD_REPEATS_REGION"/>
    <property type="match status" value="1"/>
</dbReference>
<evidence type="ECO:0000313" key="4">
    <source>
        <dbReference type="Proteomes" id="UP000314985"/>
    </source>
</evidence>
<dbReference type="Proteomes" id="UP000694724">
    <property type="component" value="Unplaced"/>
</dbReference>
<dbReference type="Ensembl" id="ENSSSCT00070021713.1">
    <property type="protein sequence ID" value="ENSSSCP00070017963.1"/>
    <property type="gene ID" value="ENSSSCG00070011170.1"/>
</dbReference>
<dbReference type="Gene3D" id="2.130.10.10">
    <property type="entry name" value="YVTN repeat-like/Quinoprotein amine dehydrogenase"/>
    <property type="match status" value="1"/>
</dbReference>
<dbReference type="Proteomes" id="UP000694727">
    <property type="component" value="Unplaced"/>
</dbReference>
<sequence length="172" mass="19349">MRGRGSPPGWAARWPPISRLPPAPRKPRIRVRCNLQLSLAHACDSAHQPRPFRLSFLEVRRGRLLPSPDPLALDREASPPEKHWTPEKTLWSEKTSWGDQEPLSKIPFKIMKGHQHIVSSCHFCVDDTKLLSGSYDCTVKLWDAMDGAVVRDFEPAPGAPVIECSVTADSRR</sequence>
<dbReference type="InterPro" id="IPR036322">
    <property type="entry name" value="WD40_repeat_dom_sf"/>
</dbReference>
<dbReference type="PANTHER" id="PTHR45048:SF1">
    <property type="entry name" value="WD REPEAT-CONTAINING PROTEIN 88"/>
    <property type="match status" value="1"/>
</dbReference>
<dbReference type="InterPro" id="IPR015943">
    <property type="entry name" value="WD40/YVTN_repeat-like_dom_sf"/>
</dbReference>
<dbReference type="Ensembl" id="ENSSSCT00015106652.1">
    <property type="protein sequence ID" value="ENSSSCP00015044909.1"/>
    <property type="gene ID" value="ENSSSCG00015078739.1"/>
</dbReference>
<dbReference type="SUPFAM" id="SSF50978">
    <property type="entry name" value="WD40 repeat-like"/>
    <property type="match status" value="1"/>
</dbReference>
<dbReference type="Proteomes" id="UP000314985">
    <property type="component" value="Chromosome 6"/>
</dbReference>
<feature type="repeat" description="WD" evidence="1">
    <location>
        <begin position="111"/>
        <end position="152"/>
    </location>
</feature>
<dbReference type="AlphaFoldDB" id="A0A4X1TRU0"/>
<evidence type="ECO:0000256" key="2">
    <source>
        <dbReference type="SAM" id="MobiDB-lite"/>
    </source>
</evidence>
<evidence type="ECO:0000256" key="1">
    <source>
        <dbReference type="PROSITE-ProRule" id="PRU00221"/>
    </source>
</evidence>
<dbReference type="Pfam" id="PF00400">
    <property type="entry name" value="WD40"/>
    <property type="match status" value="1"/>
</dbReference>
<dbReference type="PROSITE" id="PS50082">
    <property type="entry name" value="WD_REPEATS_2"/>
    <property type="match status" value="1"/>
</dbReference>
<protein>
    <submittedName>
        <fullName evidence="3">Uncharacterized protein</fullName>
    </submittedName>
</protein>
<dbReference type="Proteomes" id="UP000694726">
    <property type="component" value="Unplaced"/>
</dbReference>
<reference evidence="3" key="2">
    <citation type="submission" date="2025-05" db="UniProtKB">
        <authorList>
            <consortium name="Ensembl"/>
        </authorList>
    </citation>
    <scope>IDENTIFICATION</scope>
</reference>
<proteinExistence type="predicted"/>
<dbReference type="Ensembl" id="ENSSSCT00055041458.1">
    <property type="protein sequence ID" value="ENSSSCP00055032998.1"/>
    <property type="gene ID" value="ENSSSCG00055021093.1"/>
</dbReference>
<dbReference type="PANTHER" id="PTHR45048">
    <property type="match status" value="1"/>
</dbReference>
<dbReference type="Proteomes" id="UP000694570">
    <property type="component" value="Unplaced"/>
</dbReference>
<feature type="region of interest" description="Disordered" evidence="2">
    <location>
        <begin position="1"/>
        <end position="25"/>
    </location>
</feature>
<keyword evidence="1" id="KW-0853">WD repeat</keyword>
<organism evidence="3 4">
    <name type="scientific">Sus scrofa</name>
    <name type="common">Pig</name>
    <dbReference type="NCBI Taxonomy" id="9823"/>
    <lineage>
        <taxon>Eukaryota</taxon>
        <taxon>Metazoa</taxon>
        <taxon>Chordata</taxon>
        <taxon>Craniata</taxon>
        <taxon>Vertebrata</taxon>
        <taxon>Euteleostomi</taxon>
        <taxon>Mammalia</taxon>
        <taxon>Eutheria</taxon>
        <taxon>Laurasiatheria</taxon>
        <taxon>Artiodactyla</taxon>
        <taxon>Suina</taxon>
        <taxon>Suidae</taxon>
        <taxon>Sus</taxon>
    </lineage>
</organism>